<reference evidence="1" key="2">
    <citation type="submission" date="2023-06" db="EMBL/GenBank/DDBJ databases">
        <authorList>
            <consortium name="Lawrence Berkeley National Laboratory"/>
            <person name="Haridas S."/>
            <person name="Hensen N."/>
            <person name="Bonometti L."/>
            <person name="Westerberg I."/>
            <person name="Brannstrom I.O."/>
            <person name="Guillou S."/>
            <person name="Cros-Aarteil S."/>
            <person name="Calhoun S."/>
            <person name="Kuo A."/>
            <person name="Mondo S."/>
            <person name="Pangilinan J."/>
            <person name="Riley R."/>
            <person name="LaButti K."/>
            <person name="Andreopoulos B."/>
            <person name="Lipzen A."/>
            <person name="Chen C."/>
            <person name="Yanf M."/>
            <person name="Daum C."/>
            <person name="Ng V."/>
            <person name="Clum A."/>
            <person name="Steindorff A."/>
            <person name="Ohm R."/>
            <person name="Martin F."/>
            <person name="Silar P."/>
            <person name="Natvig D."/>
            <person name="Lalanne C."/>
            <person name="Gautier V."/>
            <person name="Ament-velasquez S.L."/>
            <person name="Kruys A."/>
            <person name="Hutchinson M.I."/>
            <person name="Powell A.J."/>
            <person name="Barry K."/>
            <person name="Miller A.N."/>
            <person name="Grigoriev I.V."/>
            <person name="Debuchy R."/>
            <person name="Gladieux P."/>
            <person name="Thoren M.H."/>
            <person name="Johannesson H."/>
        </authorList>
    </citation>
    <scope>NUCLEOTIDE SEQUENCE</scope>
    <source>
        <strain evidence="1">CBS 232.78</strain>
    </source>
</reference>
<comment type="caution">
    <text evidence="1">The sequence shown here is derived from an EMBL/GenBank/DDBJ whole genome shotgun (WGS) entry which is preliminary data.</text>
</comment>
<protein>
    <submittedName>
        <fullName evidence="1">Uncharacterized protein</fullName>
    </submittedName>
</protein>
<evidence type="ECO:0000313" key="2">
    <source>
        <dbReference type="Proteomes" id="UP001285441"/>
    </source>
</evidence>
<dbReference type="Proteomes" id="UP001285441">
    <property type="component" value="Unassembled WGS sequence"/>
</dbReference>
<organism evidence="1 2">
    <name type="scientific">Podospora didyma</name>
    <dbReference type="NCBI Taxonomy" id="330526"/>
    <lineage>
        <taxon>Eukaryota</taxon>
        <taxon>Fungi</taxon>
        <taxon>Dikarya</taxon>
        <taxon>Ascomycota</taxon>
        <taxon>Pezizomycotina</taxon>
        <taxon>Sordariomycetes</taxon>
        <taxon>Sordariomycetidae</taxon>
        <taxon>Sordariales</taxon>
        <taxon>Podosporaceae</taxon>
        <taxon>Podospora</taxon>
    </lineage>
</organism>
<name>A0AAE0KJ98_9PEZI</name>
<reference evidence="1" key="1">
    <citation type="journal article" date="2023" name="Mol. Phylogenet. Evol.">
        <title>Genome-scale phylogeny and comparative genomics of the fungal order Sordariales.</title>
        <authorList>
            <person name="Hensen N."/>
            <person name="Bonometti L."/>
            <person name="Westerberg I."/>
            <person name="Brannstrom I.O."/>
            <person name="Guillou S."/>
            <person name="Cros-Aarteil S."/>
            <person name="Calhoun S."/>
            <person name="Haridas S."/>
            <person name="Kuo A."/>
            <person name="Mondo S."/>
            <person name="Pangilinan J."/>
            <person name="Riley R."/>
            <person name="LaButti K."/>
            <person name="Andreopoulos B."/>
            <person name="Lipzen A."/>
            <person name="Chen C."/>
            <person name="Yan M."/>
            <person name="Daum C."/>
            <person name="Ng V."/>
            <person name="Clum A."/>
            <person name="Steindorff A."/>
            <person name="Ohm R.A."/>
            <person name="Martin F."/>
            <person name="Silar P."/>
            <person name="Natvig D.O."/>
            <person name="Lalanne C."/>
            <person name="Gautier V."/>
            <person name="Ament-Velasquez S.L."/>
            <person name="Kruys A."/>
            <person name="Hutchinson M.I."/>
            <person name="Powell A.J."/>
            <person name="Barry K."/>
            <person name="Miller A.N."/>
            <person name="Grigoriev I.V."/>
            <person name="Debuchy R."/>
            <person name="Gladieux P."/>
            <person name="Hiltunen Thoren M."/>
            <person name="Johannesson H."/>
        </authorList>
    </citation>
    <scope>NUCLEOTIDE SEQUENCE</scope>
    <source>
        <strain evidence="1">CBS 232.78</strain>
    </source>
</reference>
<evidence type="ECO:0000313" key="1">
    <source>
        <dbReference type="EMBL" id="KAK3377539.1"/>
    </source>
</evidence>
<keyword evidence="2" id="KW-1185">Reference proteome</keyword>
<dbReference type="AlphaFoldDB" id="A0AAE0KJ98"/>
<dbReference type="EMBL" id="JAULSW010000006">
    <property type="protein sequence ID" value="KAK3377539.1"/>
    <property type="molecule type" value="Genomic_DNA"/>
</dbReference>
<proteinExistence type="predicted"/>
<gene>
    <name evidence="1" type="ORF">B0H63DRAFT_547023</name>
</gene>
<sequence>MSRQPPPVLIDNLHVQTEEGAPRGEYIDLPPGSHEHRVVERIIHLALLLLESRNGRRSLVEVARNIIEARNDLGIPHIYNRSIRDLPNIIDFFLATMRRNFPTTYLIFGQGGKASGMKQGGTDNMDDFNPRDTGYMTLNRVIIRNMVECLLPGQPATAGHNYVKFKFQMQISVAHEIVHF</sequence>
<accession>A0AAE0KJ98</accession>